<dbReference type="Gene3D" id="3.30.450.40">
    <property type="match status" value="1"/>
</dbReference>
<evidence type="ECO:0000256" key="12">
    <source>
        <dbReference type="SAM" id="MobiDB-lite"/>
    </source>
</evidence>
<dbReference type="CDD" id="cd19410">
    <property type="entry name" value="HK9-like_sensor"/>
    <property type="match status" value="1"/>
</dbReference>
<evidence type="ECO:0000313" key="16">
    <source>
        <dbReference type="EMBL" id="SDP87129.1"/>
    </source>
</evidence>
<dbReference type="GO" id="GO:0000155">
    <property type="term" value="F:phosphorelay sensor kinase activity"/>
    <property type="evidence" value="ECO:0007669"/>
    <property type="project" value="InterPro"/>
</dbReference>
<evidence type="ECO:0000256" key="2">
    <source>
        <dbReference type="ARBA" id="ARBA00012438"/>
    </source>
</evidence>
<comment type="catalytic activity">
    <reaction evidence="1">
        <text>ATP + protein L-histidine = ADP + protein N-phospho-L-histidine.</text>
        <dbReference type="EC" id="2.7.13.3"/>
    </reaction>
</comment>
<reference evidence="17" key="1">
    <citation type="submission" date="2016-10" db="EMBL/GenBank/DDBJ databases">
        <authorList>
            <person name="Varghese N."/>
            <person name="Submissions S."/>
        </authorList>
    </citation>
    <scope>NUCLEOTIDE SEQUENCE [LARGE SCALE GENOMIC DNA]</scope>
    <source>
        <strain evidence="17">DSM 17101</strain>
    </source>
</reference>
<feature type="region of interest" description="Disordered" evidence="12">
    <location>
        <begin position="416"/>
        <end position="451"/>
    </location>
</feature>
<name>A0A1H0W8Q4_9BURK</name>
<feature type="domain" description="Histidine kinase" evidence="14">
    <location>
        <begin position="490"/>
        <end position="710"/>
    </location>
</feature>
<proteinExistence type="predicted"/>
<dbReference type="Gene3D" id="3.30.565.10">
    <property type="entry name" value="Histidine kinase-like ATPase, C-terminal domain"/>
    <property type="match status" value="1"/>
</dbReference>
<evidence type="ECO:0000259" key="15">
    <source>
        <dbReference type="PROSITE" id="PS50110"/>
    </source>
</evidence>
<evidence type="ECO:0000256" key="11">
    <source>
        <dbReference type="PROSITE-ProRule" id="PRU00169"/>
    </source>
</evidence>
<dbReference type="Gene3D" id="1.10.287.130">
    <property type="match status" value="1"/>
</dbReference>
<dbReference type="CDD" id="cd00156">
    <property type="entry name" value="REC"/>
    <property type="match status" value="1"/>
</dbReference>
<dbReference type="InterPro" id="IPR029016">
    <property type="entry name" value="GAF-like_dom_sf"/>
</dbReference>
<dbReference type="SUPFAM" id="SSF52172">
    <property type="entry name" value="CheY-like"/>
    <property type="match status" value="3"/>
</dbReference>
<keyword evidence="6" id="KW-0418">Kinase</keyword>
<dbReference type="FunFam" id="3.30.565.10:FF:000010">
    <property type="entry name" value="Sensor histidine kinase RcsC"/>
    <property type="match status" value="1"/>
</dbReference>
<keyword evidence="8" id="KW-0843">Virulence</keyword>
<dbReference type="InterPro" id="IPR004358">
    <property type="entry name" value="Sig_transdc_His_kin-like_C"/>
</dbReference>
<protein>
    <recommendedName>
        <fullName evidence="10">Virulence sensor protein BvgS</fullName>
        <ecNumber evidence="2">2.7.13.3</ecNumber>
    </recommendedName>
</protein>
<feature type="modified residue" description="4-aspartylphosphate" evidence="11">
    <location>
        <position position="830"/>
    </location>
</feature>
<evidence type="ECO:0000259" key="14">
    <source>
        <dbReference type="PROSITE" id="PS50109"/>
    </source>
</evidence>
<dbReference type="SMART" id="SM00448">
    <property type="entry name" value="REC"/>
    <property type="match status" value="3"/>
</dbReference>
<keyword evidence="13" id="KW-0472">Membrane</keyword>
<dbReference type="InterPro" id="IPR007891">
    <property type="entry name" value="CHASE3"/>
</dbReference>
<dbReference type="AlphaFoldDB" id="A0A1H0W8Q4"/>
<evidence type="ECO:0000256" key="4">
    <source>
        <dbReference type="ARBA" id="ARBA00022679"/>
    </source>
</evidence>
<organism evidence="16 17">
    <name type="scientific">Paracidovorax cattleyae</name>
    <dbReference type="NCBI Taxonomy" id="80868"/>
    <lineage>
        <taxon>Bacteria</taxon>
        <taxon>Pseudomonadati</taxon>
        <taxon>Pseudomonadota</taxon>
        <taxon>Betaproteobacteria</taxon>
        <taxon>Burkholderiales</taxon>
        <taxon>Comamonadaceae</taxon>
        <taxon>Paracidovorax</taxon>
    </lineage>
</organism>
<dbReference type="SUPFAM" id="SSF55874">
    <property type="entry name" value="ATPase domain of HSP90 chaperone/DNA topoisomerase II/histidine kinase"/>
    <property type="match status" value="1"/>
</dbReference>
<dbReference type="EC" id="2.7.13.3" evidence="2"/>
<keyword evidence="7" id="KW-0902">Two-component regulatory system</keyword>
<dbReference type="Pfam" id="PF00512">
    <property type="entry name" value="HisKA"/>
    <property type="match status" value="1"/>
</dbReference>
<accession>A0A1H0W8Q4</accession>
<dbReference type="SMART" id="SM00387">
    <property type="entry name" value="HATPase_c"/>
    <property type="match status" value="1"/>
</dbReference>
<dbReference type="Pfam" id="PF02518">
    <property type="entry name" value="HATPase_c"/>
    <property type="match status" value="1"/>
</dbReference>
<dbReference type="PRINTS" id="PR00344">
    <property type="entry name" value="BCTRLSENSOR"/>
</dbReference>
<feature type="transmembrane region" description="Helical" evidence="13">
    <location>
        <begin position="201"/>
        <end position="223"/>
    </location>
</feature>
<dbReference type="Proteomes" id="UP000199317">
    <property type="component" value="Unassembled WGS sequence"/>
</dbReference>
<dbReference type="PANTHER" id="PTHR45339:SF1">
    <property type="entry name" value="HYBRID SIGNAL TRANSDUCTION HISTIDINE KINASE J"/>
    <property type="match status" value="1"/>
</dbReference>
<evidence type="ECO:0000256" key="6">
    <source>
        <dbReference type="ARBA" id="ARBA00022777"/>
    </source>
</evidence>
<dbReference type="PANTHER" id="PTHR45339">
    <property type="entry name" value="HYBRID SIGNAL TRANSDUCTION HISTIDINE KINASE J"/>
    <property type="match status" value="1"/>
</dbReference>
<feature type="compositionally biased region" description="Polar residues" evidence="12">
    <location>
        <begin position="424"/>
        <end position="447"/>
    </location>
</feature>
<evidence type="ECO:0000256" key="10">
    <source>
        <dbReference type="ARBA" id="ARBA00070152"/>
    </source>
</evidence>
<dbReference type="Pfam" id="PF05227">
    <property type="entry name" value="CHASE3"/>
    <property type="match status" value="1"/>
</dbReference>
<feature type="modified residue" description="4-aspartylphosphate" evidence="11">
    <location>
        <position position="952"/>
    </location>
</feature>
<dbReference type="PROSITE" id="PS50110">
    <property type="entry name" value="RESPONSE_REGULATORY"/>
    <property type="match status" value="3"/>
</dbReference>
<dbReference type="PROSITE" id="PS50109">
    <property type="entry name" value="HIS_KIN"/>
    <property type="match status" value="1"/>
</dbReference>
<keyword evidence="13" id="KW-1133">Transmembrane helix</keyword>
<keyword evidence="4" id="KW-0808">Transferase</keyword>
<dbReference type="InterPro" id="IPR005467">
    <property type="entry name" value="His_kinase_dom"/>
</dbReference>
<evidence type="ECO:0000256" key="1">
    <source>
        <dbReference type="ARBA" id="ARBA00000085"/>
    </source>
</evidence>
<feature type="modified residue" description="4-aspartylphosphate" evidence="11">
    <location>
        <position position="1104"/>
    </location>
</feature>
<dbReference type="InterPro" id="IPR036097">
    <property type="entry name" value="HisK_dim/P_sf"/>
</dbReference>
<dbReference type="InterPro" id="IPR003661">
    <property type="entry name" value="HisK_dim/P_dom"/>
</dbReference>
<evidence type="ECO:0000256" key="5">
    <source>
        <dbReference type="ARBA" id="ARBA00022729"/>
    </source>
</evidence>
<feature type="domain" description="Response regulatory" evidence="15">
    <location>
        <begin position="781"/>
        <end position="894"/>
    </location>
</feature>
<dbReference type="Pfam" id="PF13185">
    <property type="entry name" value="GAF_2"/>
    <property type="match status" value="1"/>
</dbReference>
<dbReference type="CDD" id="cd00082">
    <property type="entry name" value="HisKA"/>
    <property type="match status" value="1"/>
</dbReference>
<evidence type="ECO:0000256" key="7">
    <source>
        <dbReference type="ARBA" id="ARBA00023012"/>
    </source>
</evidence>
<sequence>MIQGFPSCTAMPSQPIPNEKIRHSMPLRMLVGFVLAALATTVIAVFTYQSQQDRGESVRRINAAVESIVQIQYVLSILKDAETGQRGYLLAGELRYLGPYETAEASLTTELERLRGLVGDSPRQLRRYEQLAPLARQKMSELHETIQLRLSGQAEAALAVVRTDRGRATMDAIRSLVREMITAEREELEERRAMWEDSARFAAYFTWGSSLLLLVFILGVAGMTAADHRAKAREAWVRSGLMGLSDEIRGDLRLDELGPRVLAYLARRLGARVGAAYVSDGHGAFRRFGAYALSGTGPERIAAGEGLVGQVAQSLQPMHARHVPAAHLEVQSGVGHSTPAELVVLPAVHNGVVQAVIELGFFRPVQPIDMDMLSRASEQLAVAVRSAIDRSQLETLLDETQRQAEELQAQQEELRVSNEELEQQSRVLQESQAQMEAQQTELEQSNAQLEEQTQQLEYQKQQLLRAQDALSDKARDLEQASQYKSEFLANMSHELRTPLNSSLILAKLLADNKGGNLTEEQVRYAETIHGAGNDLLTLINDILDLAKIEAGQATVEIEAVNVARAVQSIVEPLRPLAREKNLAFSAVVEPGVPDVLRTDAQRLGQILKNLLSNAIKFTERGEVALRVAARPDGRMAFSVRDTGIGIPDHQQKLIFEAFRQADGSTHRKYGGTGLGLSISRDLAQLLGGSISVQSTSGQGSVFTLVLPLQAPEGPQAINQAAFQAPAPAPQRAVATASATPASALAAEVAEQPALAPMPAPPRRPASAVADDRDALQAGKRTILVVEDDTRFARILYDLAHEMGFQCIVTHSGGEGLAAAGDYMPSAVVLDMNLPDFSGLGVLDQLKRNPATRHIPVHVVSVADYSQEALGLGAMGYALKPVKRDELVQALQRMEAKFTQALRRVLVVEDDDRQRESMRHLLANGDVEIVGAETAQRALQLLRESTFDCMVMDLNLPDLSGYELLEQMAGQEEVAFPPVIVYTGRSLSRDEEQRLRRFSKSIIIKDARSPERLLDEVTLFLHQVESSLPAERQQMLRLARDREATFEGRSILVVEDDVRNIFALSSVLEPTGAKVQIARNGREALEALERSQSGDAPQVDLVLMDIMMPEMDGFTAMREIRKRQEWRRLPIIALTAKAMKDDQEKCLAAGANDYIAKPLDVEKLLSLVRVWMPK</sequence>
<dbReference type="InterPro" id="IPR036890">
    <property type="entry name" value="HATPase_C_sf"/>
</dbReference>
<dbReference type="Gene3D" id="3.40.50.2300">
    <property type="match status" value="3"/>
</dbReference>
<dbReference type="CDD" id="cd16922">
    <property type="entry name" value="HATPase_EvgS-ArcB-TorS-like"/>
    <property type="match status" value="1"/>
</dbReference>
<evidence type="ECO:0000313" key="17">
    <source>
        <dbReference type="Proteomes" id="UP000199317"/>
    </source>
</evidence>
<comment type="function">
    <text evidence="9">Member of the two-component regulatory system BvgS/BvgA. Phosphorylates BvgA via a four-step phosphorelay in response to environmental signals.</text>
</comment>
<feature type="domain" description="Response regulatory" evidence="15">
    <location>
        <begin position="1049"/>
        <end position="1171"/>
    </location>
</feature>
<dbReference type="SMART" id="SM00388">
    <property type="entry name" value="HisKA"/>
    <property type="match status" value="1"/>
</dbReference>
<evidence type="ECO:0000256" key="13">
    <source>
        <dbReference type="SAM" id="Phobius"/>
    </source>
</evidence>
<dbReference type="InterPro" id="IPR011006">
    <property type="entry name" value="CheY-like_superfamily"/>
</dbReference>
<dbReference type="CDD" id="cd17546">
    <property type="entry name" value="REC_hyHK_CKI1_RcsC-like"/>
    <property type="match status" value="1"/>
</dbReference>
<feature type="domain" description="Response regulatory" evidence="15">
    <location>
        <begin position="903"/>
        <end position="1019"/>
    </location>
</feature>
<dbReference type="InterPro" id="IPR001789">
    <property type="entry name" value="Sig_transdc_resp-reg_receiver"/>
</dbReference>
<keyword evidence="5" id="KW-0732">Signal</keyword>
<dbReference type="SUPFAM" id="SSF55781">
    <property type="entry name" value="GAF domain-like"/>
    <property type="match status" value="1"/>
</dbReference>
<dbReference type="Pfam" id="PF00072">
    <property type="entry name" value="Response_reg"/>
    <property type="match status" value="3"/>
</dbReference>
<keyword evidence="17" id="KW-1185">Reference proteome</keyword>
<evidence type="ECO:0000256" key="8">
    <source>
        <dbReference type="ARBA" id="ARBA00023026"/>
    </source>
</evidence>
<feature type="transmembrane region" description="Helical" evidence="13">
    <location>
        <begin position="27"/>
        <end position="48"/>
    </location>
</feature>
<evidence type="ECO:0000256" key="3">
    <source>
        <dbReference type="ARBA" id="ARBA00022553"/>
    </source>
</evidence>
<evidence type="ECO:0000256" key="9">
    <source>
        <dbReference type="ARBA" id="ARBA00058004"/>
    </source>
</evidence>
<dbReference type="SUPFAM" id="SSF47384">
    <property type="entry name" value="Homodimeric domain of signal transducing histidine kinase"/>
    <property type="match status" value="1"/>
</dbReference>
<gene>
    <name evidence="16" type="ORF">SAMN04489708_13430</name>
</gene>
<dbReference type="EMBL" id="FNJL01000034">
    <property type="protein sequence ID" value="SDP87129.1"/>
    <property type="molecule type" value="Genomic_DNA"/>
</dbReference>
<dbReference type="InterPro" id="IPR003594">
    <property type="entry name" value="HATPase_dom"/>
</dbReference>
<dbReference type="InterPro" id="IPR003018">
    <property type="entry name" value="GAF"/>
</dbReference>
<keyword evidence="3 11" id="KW-0597">Phosphoprotein</keyword>
<keyword evidence="13" id="KW-0812">Transmembrane</keyword>